<name>A0ABS2DTM0_9BURK</name>
<organism evidence="1 2">
    <name type="scientific">Sutterella massiliensis</name>
    <dbReference type="NCBI Taxonomy" id="1816689"/>
    <lineage>
        <taxon>Bacteria</taxon>
        <taxon>Pseudomonadati</taxon>
        <taxon>Pseudomonadota</taxon>
        <taxon>Betaproteobacteria</taxon>
        <taxon>Burkholderiales</taxon>
        <taxon>Sutterellaceae</taxon>
        <taxon>Sutterella</taxon>
    </lineage>
</organism>
<keyword evidence="2" id="KW-1185">Reference proteome</keyword>
<dbReference type="InterPro" id="IPR005346">
    <property type="entry name" value="RnfH"/>
</dbReference>
<proteinExistence type="predicted"/>
<evidence type="ECO:0000313" key="1">
    <source>
        <dbReference type="EMBL" id="MBM6704666.1"/>
    </source>
</evidence>
<sequence length="111" mass="12293">MKITVVEVRADATRARECEIDAPAEGLLLKDAIAALEKLGIAIGPRDGLSVFAKRIRPEELLREGDRLEITGPLLCDPKEARRRHAEAQGDVRYVTRGRHGGRRRAQTVAE</sequence>
<dbReference type="RefSeq" id="WP_205103798.1">
    <property type="nucleotide sequence ID" value="NZ_JACJJC010000015.1"/>
</dbReference>
<dbReference type="Pfam" id="PF03658">
    <property type="entry name" value="Ub-RnfH"/>
    <property type="match status" value="1"/>
</dbReference>
<protein>
    <submittedName>
        <fullName evidence="1">RnfH family protein</fullName>
    </submittedName>
</protein>
<gene>
    <name evidence="1" type="ORF">H6A60_09250</name>
</gene>
<dbReference type="EMBL" id="JACJJC010000015">
    <property type="protein sequence ID" value="MBM6704666.1"/>
    <property type="molecule type" value="Genomic_DNA"/>
</dbReference>
<evidence type="ECO:0000313" key="2">
    <source>
        <dbReference type="Proteomes" id="UP000715095"/>
    </source>
</evidence>
<reference evidence="1 2" key="1">
    <citation type="journal article" date="2021" name="Sci. Rep.">
        <title>The distribution of antibiotic resistance genes in chicken gut microbiota commensals.</title>
        <authorList>
            <person name="Juricova H."/>
            <person name="Matiasovicova J."/>
            <person name="Kubasova T."/>
            <person name="Cejkova D."/>
            <person name="Rychlik I."/>
        </authorList>
    </citation>
    <scope>NUCLEOTIDE SEQUENCE [LARGE SCALE GENOMIC DNA]</scope>
    <source>
        <strain evidence="1 2">An829</strain>
    </source>
</reference>
<accession>A0ABS2DTM0</accession>
<dbReference type="Proteomes" id="UP000715095">
    <property type="component" value="Unassembled WGS sequence"/>
</dbReference>
<dbReference type="InterPro" id="IPR037021">
    <property type="entry name" value="RnfH_sf"/>
</dbReference>
<comment type="caution">
    <text evidence="1">The sequence shown here is derived from an EMBL/GenBank/DDBJ whole genome shotgun (WGS) entry which is preliminary data.</text>
</comment>
<dbReference type="Gene3D" id="3.10.20.280">
    <property type="entry name" value="RnfH-like"/>
    <property type="match status" value="1"/>
</dbReference>